<dbReference type="InterPro" id="IPR002182">
    <property type="entry name" value="NB-ARC"/>
</dbReference>
<dbReference type="CDD" id="cd15831">
    <property type="entry name" value="BTAD"/>
    <property type="match status" value="1"/>
</dbReference>
<feature type="DNA-binding region" description="OmpR/PhoB-type" evidence="6">
    <location>
        <begin position="1"/>
        <end position="97"/>
    </location>
</feature>
<comment type="similarity">
    <text evidence="1">Belongs to the AfsR/DnrI/RedD regulatory family.</text>
</comment>
<dbReference type="InterPro" id="IPR016032">
    <property type="entry name" value="Sig_transdc_resp-reg_C-effctor"/>
</dbReference>
<protein>
    <submittedName>
        <fullName evidence="9">BTAD domain-containing putative transcriptional regulator</fullName>
    </submittedName>
</protein>
<dbReference type="SMART" id="SM00028">
    <property type="entry name" value="TPR"/>
    <property type="match status" value="6"/>
</dbReference>
<evidence type="ECO:0000256" key="1">
    <source>
        <dbReference type="ARBA" id="ARBA00005820"/>
    </source>
</evidence>
<evidence type="ECO:0000256" key="7">
    <source>
        <dbReference type="SAM" id="MobiDB-lite"/>
    </source>
</evidence>
<proteinExistence type="inferred from homology"/>
<evidence type="ECO:0000256" key="2">
    <source>
        <dbReference type="ARBA" id="ARBA00023012"/>
    </source>
</evidence>
<evidence type="ECO:0000256" key="3">
    <source>
        <dbReference type="ARBA" id="ARBA00023015"/>
    </source>
</evidence>
<evidence type="ECO:0000313" key="10">
    <source>
        <dbReference type="Proteomes" id="UP001499863"/>
    </source>
</evidence>
<dbReference type="PANTHER" id="PTHR35807">
    <property type="entry name" value="TRANSCRIPTIONAL REGULATOR REDD-RELATED"/>
    <property type="match status" value="1"/>
</dbReference>
<dbReference type="InterPro" id="IPR036388">
    <property type="entry name" value="WH-like_DNA-bd_sf"/>
</dbReference>
<feature type="region of interest" description="Disordered" evidence="7">
    <location>
        <begin position="248"/>
        <end position="290"/>
    </location>
</feature>
<dbReference type="EMBL" id="BAAAKJ010000299">
    <property type="protein sequence ID" value="GAA1405789.1"/>
    <property type="molecule type" value="Genomic_DNA"/>
</dbReference>
<dbReference type="InterPro" id="IPR011990">
    <property type="entry name" value="TPR-like_helical_dom_sf"/>
</dbReference>
<evidence type="ECO:0000259" key="8">
    <source>
        <dbReference type="PROSITE" id="PS51755"/>
    </source>
</evidence>
<feature type="compositionally biased region" description="Pro residues" evidence="7">
    <location>
        <begin position="253"/>
        <end position="269"/>
    </location>
</feature>
<accession>A0ABN1YDI1</accession>
<evidence type="ECO:0000256" key="6">
    <source>
        <dbReference type="PROSITE-ProRule" id="PRU01091"/>
    </source>
</evidence>
<dbReference type="PROSITE" id="PS51755">
    <property type="entry name" value="OMPR_PHOB"/>
    <property type="match status" value="1"/>
</dbReference>
<evidence type="ECO:0000313" key="9">
    <source>
        <dbReference type="EMBL" id="GAA1405789.1"/>
    </source>
</evidence>
<keyword evidence="4 6" id="KW-0238">DNA-binding</keyword>
<dbReference type="SUPFAM" id="SSF46894">
    <property type="entry name" value="C-terminal effector domain of the bipartite response regulators"/>
    <property type="match status" value="1"/>
</dbReference>
<dbReference type="Gene3D" id="3.40.50.300">
    <property type="entry name" value="P-loop containing nucleotide triphosphate hydrolases"/>
    <property type="match status" value="1"/>
</dbReference>
<keyword evidence="2" id="KW-0902">Two-component regulatory system</keyword>
<comment type="caution">
    <text evidence="9">The sequence shown here is derived from an EMBL/GenBank/DDBJ whole genome shotgun (WGS) entry which is preliminary data.</text>
</comment>
<dbReference type="SUPFAM" id="SSF52540">
    <property type="entry name" value="P-loop containing nucleoside triphosphate hydrolases"/>
    <property type="match status" value="1"/>
</dbReference>
<keyword evidence="10" id="KW-1185">Reference proteome</keyword>
<evidence type="ECO:0000256" key="4">
    <source>
        <dbReference type="ARBA" id="ARBA00023125"/>
    </source>
</evidence>
<dbReference type="InterPro" id="IPR001867">
    <property type="entry name" value="OmpR/PhoB-type_DNA-bd"/>
</dbReference>
<dbReference type="SMART" id="SM01043">
    <property type="entry name" value="BTAD"/>
    <property type="match status" value="1"/>
</dbReference>
<dbReference type="RefSeq" id="WP_344340800.1">
    <property type="nucleotide sequence ID" value="NZ_BAAAKJ010000299.1"/>
</dbReference>
<dbReference type="Pfam" id="PF00931">
    <property type="entry name" value="NB-ARC"/>
    <property type="match status" value="1"/>
</dbReference>
<dbReference type="Gene3D" id="1.10.10.10">
    <property type="entry name" value="Winged helix-like DNA-binding domain superfamily/Winged helix DNA-binding domain"/>
    <property type="match status" value="2"/>
</dbReference>
<keyword evidence="3" id="KW-0805">Transcription regulation</keyword>
<dbReference type="Pfam" id="PF03704">
    <property type="entry name" value="BTAD"/>
    <property type="match status" value="1"/>
</dbReference>
<reference evidence="9 10" key="1">
    <citation type="journal article" date="2019" name="Int. J. Syst. Evol. Microbiol.">
        <title>The Global Catalogue of Microorganisms (GCM) 10K type strain sequencing project: providing services to taxonomists for standard genome sequencing and annotation.</title>
        <authorList>
            <consortium name="The Broad Institute Genomics Platform"/>
            <consortium name="The Broad Institute Genome Sequencing Center for Infectious Disease"/>
            <person name="Wu L."/>
            <person name="Ma J."/>
        </authorList>
    </citation>
    <scope>NUCLEOTIDE SEQUENCE [LARGE SCALE GENOMIC DNA]</scope>
    <source>
        <strain evidence="9 10">JCM 12393</strain>
    </source>
</reference>
<organism evidence="9 10">
    <name type="scientific">Kitasatospora putterlickiae</name>
    <dbReference type="NCBI Taxonomy" id="221725"/>
    <lineage>
        <taxon>Bacteria</taxon>
        <taxon>Bacillati</taxon>
        <taxon>Actinomycetota</taxon>
        <taxon>Actinomycetes</taxon>
        <taxon>Kitasatosporales</taxon>
        <taxon>Streptomycetaceae</taxon>
        <taxon>Kitasatospora</taxon>
    </lineage>
</organism>
<dbReference type="InterPro" id="IPR051677">
    <property type="entry name" value="AfsR-DnrI-RedD_regulator"/>
</dbReference>
<dbReference type="InterPro" id="IPR005158">
    <property type="entry name" value="BTAD"/>
</dbReference>
<dbReference type="Proteomes" id="UP001499863">
    <property type="component" value="Unassembled WGS sequence"/>
</dbReference>
<sequence length="1016" mass="110835">MGAQRTLHFLVLGTVEAWDGEQRLPLGGPVQERVLVTLLLENGRVVPVARLVEAAWGELPPSSAEHQVRKAVSDLRRRLPGGAAVIVTDGPGYRTDTTGFALDLTRFTDALRTARQALAEERAQDAVTALSGALALWRGPVMAGRGSPVIDAAATAWNERRLAAADQYFDLRLARGEAGELVGDLRALIADHPFRETLRGHLMLALYRAGRAAEALEEYGTVRVLLAEELGTDPGAPLTTLHERILRADPGLDAPPPAPASAPAAPPTPDTATHRAHRTREIRTLPYDLPDFTGRDSEVRQLLERARPDGDDSTRVIALDGMGGIGKTTLAVHVAHRLAPHYPDAQLHIDLRGFTPGEEPLQPAAALESLLRTVTPAEDHLPNRPEERSRAWRAALAGRRVLLLLDNAADSAQVLPLLPASPGCLVLVTSRARLMDLDSAEWFSLGMLAPEDSRALLTRTLGAERAGAEPEAVDRLGELCGQLPLALRITASRLRNRPRWSVHHLVERLSQETRRLDELSAGQRSVTATLELSYQALDARQRTVFRLLGRHPAAEIDIWSTAALAAVPAREAEAVLEHLLDAHLLVQHTQDLYSIHDLVRDFSRSLSTADGDDGEADGPTAARRLLSYYLSATEAACVTLFPDRLRFEEVADPPAAQLPPWKAPEDALAWFDREHHAIRYCLDQEGDSADPRQTLRLSRNLAFYFYTRSRVEEQVEQGFVAVRAARRLAVPHLLSLSLNNLAVARWRCGHFTDGIASAVEALDISRRSGDRQQEAISVGRLGLLHSALGNLPTALSYLEQAVVLRRETGDEVGEGESWTNLSSVYRWLERLPEAADAARHAVRLNRHIGARDNEKIALVELAVTRLCGDDPAGALESLEQALALGDETRRPENHALALAHTAETRQLLGERTGVLAFAEHALDLVARCGARLRLAEVENIAGRVHRGNGDASRARHLHTSALEHSEALGYRVESAGALAGLARACADLGESAAAAEHLHRARRLFEEIGMPATRYC</sequence>
<gene>
    <name evidence="9" type="ORF">GCM10009639_53060</name>
</gene>
<dbReference type="SUPFAM" id="SSF48452">
    <property type="entry name" value="TPR-like"/>
    <property type="match status" value="3"/>
</dbReference>
<dbReference type="Pfam" id="PF13424">
    <property type="entry name" value="TPR_12"/>
    <property type="match status" value="1"/>
</dbReference>
<name>A0ABN1YDI1_9ACTN</name>
<dbReference type="PRINTS" id="PR00364">
    <property type="entry name" value="DISEASERSIST"/>
</dbReference>
<dbReference type="SMART" id="SM00862">
    <property type="entry name" value="Trans_reg_C"/>
    <property type="match status" value="1"/>
</dbReference>
<dbReference type="InterPro" id="IPR019734">
    <property type="entry name" value="TPR_rpt"/>
</dbReference>
<feature type="domain" description="OmpR/PhoB-type" evidence="8">
    <location>
        <begin position="1"/>
        <end position="97"/>
    </location>
</feature>
<keyword evidence="5" id="KW-0804">Transcription</keyword>
<dbReference type="InterPro" id="IPR027417">
    <property type="entry name" value="P-loop_NTPase"/>
</dbReference>
<dbReference type="Gene3D" id="1.25.40.10">
    <property type="entry name" value="Tetratricopeptide repeat domain"/>
    <property type="match status" value="3"/>
</dbReference>
<evidence type="ECO:0000256" key="5">
    <source>
        <dbReference type="ARBA" id="ARBA00023163"/>
    </source>
</evidence>
<dbReference type="PANTHER" id="PTHR35807:SF1">
    <property type="entry name" value="TRANSCRIPTIONAL REGULATOR REDD"/>
    <property type="match status" value="1"/>
</dbReference>